<gene>
    <name evidence="2" type="ORF">H2200_002581</name>
</gene>
<dbReference type="Proteomes" id="UP001172673">
    <property type="component" value="Unassembled WGS sequence"/>
</dbReference>
<comment type="caution">
    <text evidence="2">The sequence shown here is derived from an EMBL/GenBank/DDBJ whole genome shotgun (WGS) entry which is preliminary data.</text>
</comment>
<name>A0AA38XJ50_9EURO</name>
<dbReference type="Gene3D" id="3.40.50.300">
    <property type="entry name" value="P-loop containing nucleotide triphosphate hydrolases"/>
    <property type="match status" value="1"/>
</dbReference>
<proteinExistence type="predicted"/>
<sequence length="513" mass="56406">MNEDKVAQSFEAMNLNQPQTPPPSAAGQIDEETLKHLQQFDSDEADGQSGVSELAAAPLFSSKVKRAFQSISAPAKPVIPAYGLLGLRRAAFNGPEIISTDFPPHDNLVYANLQHPWSAFICGQQGAGKSHTMSCLLENALLNDNDMGPNAAPAAGVVFHYDKFTSPDAIQVCEAAYLCSKGIKVQVLVSPSNLENMKRRYENLPGWPAGAPRPEVVPLLLKGDQLNVSKLKLLMGMDEDNKSPPLYMAVVNKVLKKLAVRPGANAVVDYHEMKQQITHEGLTESQMSFLNMRFGLIEWFLQRTAEATVRAQARKIEFQPGTILIVDLSCPFVTETDACLLFSIFLQIFLGQRGQRPLIVALDEAHKFLTEAPPAKAFTDDLITIVREQRHQGSRVVIATQEPIISTQLLNLCNVAVVHQFQSPEWYQVLKQHLAALAPHKNGAQDANDVFKTIVRLKMGEALVFCPKACFDVDAGEDKPKFKQLEDGYVKIKIRKRITADGGKSIVASEAGN</sequence>
<evidence type="ECO:0000256" key="1">
    <source>
        <dbReference type="SAM" id="MobiDB-lite"/>
    </source>
</evidence>
<dbReference type="SUPFAM" id="SSF52540">
    <property type="entry name" value="P-loop containing nucleoside triphosphate hydrolases"/>
    <property type="match status" value="1"/>
</dbReference>
<reference evidence="2" key="1">
    <citation type="submission" date="2022-10" db="EMBL/GenBank/DDBJ databases">
        <title>Culturing micro-colonial fungi from biological soil crusts in the Mojave desert and describing Neophaeococcomyces mojavensis, and introducing the new genera and species Taxawa tesnikishii.</title>
        <authorList>
            <person name="Kurbessoian T."/>
            <person name="Stajich J.E."/>
        </authorList>
    </citation>
    <scope>NUCLEOTIDE SEQUENCE</scope>
    <source>
        <strain evidence="2">TK_41</strain>
    </source>
</reference>
<protein>
    <recommendedName>
        <fullName evidence="4">AAA+ ATPase domain-containing protein</fullName>
    </recommendedName>
</protein>
<dbReference type="EMBL" id="JAPDRK010000003">
    <property type="protein sequence ID" value="KAJ9614445.1"/>
    <property type="molecule type" value="Genomic_DNA"/>
</dbReference>
<evidence type="ECO:0000313" key="2">
    <source>
        <dbReference type="EMBL" id="KAJ9614445.1"/>
    </source>
</evidence>
<organism evidence="2 3">
    <name type="scientific">Cladophialophora chaetospira</name>
    <dbReference type="NCBI Taxonomy" id="386627"/>
    <lineage>
        <taxon>Eukaryota</taxon>
        <taxon>Fungi</taxon>
        <taxon>Dikarya</taxon>
        <taxon>Ascomycota</taxon>
        <taxon>Pezizomycotina</taxon>
        <taxon>Eurotiomycetes</taxon>
        <taxon>Chaetothyriomycetidae</taxon>
        <taxon>Chaetothyriales</taxon>
        <taxon>Herpotrichiellaceae</taxon>
        <taxon>Cladophialophora</taxon>
    </lineage>
</organism>
<feature type="region of interest" description="Disordered" evidence="1">
    <location>
        <begin position="1"/>
        <end position="29"/>
    </location>
</feature>
<evidence type="ECO:0008006" key="4">
    <source>
        <dbReference type="Google" id="ProtNLM"/>
    </source>
</evidence>
<dbReference type="InterPro" id="IPR027417">
    <property type="entry name" value="P-loop_NTPase"/>
</dbReference>
<evidence type="ECO:0000313" key="3">
    <source>
        <dbReference type="Proteomes" id="UP001172673"/>
    </source>
</evidence>
<keyword evidence="3" id="KW-1185">Reference proteome</keyword>
<dbReference type="AlphaFoldDB" id="A0AA38XJ50"/>
<accession>A0AA38XJ50</accession>